<dbReference type="EMBL" id="BLLK01000022">
    <property type="protein sequence ID" value="GFH47168.1"/>
    <property type="molecule type" value="Genomic_DNA"/>
</dbReference>
<proteinExistence type="predicted"/>
<feature type="transmembrane region" description="Helical" evidence="2">
    <location>
        <begin position="434"/>
        <end position="454"/>
    </location>
</feature>
<feature type="transmembrane region" description="Helical" evidence="2">
    <location>
        <begin position="357"/>
        <end position="379"/>
    </location>
</feature>
<feature type="transmembrane region" description="Helical" evidence="2">
    <location>
        <begin position="247"/>
        <end position="268"/>
    </location>
</feature>
<protein>
    <submittedName>
        <fullName evidence="3">Uncharacterized protein</fullName>
    </submittedName>
</protein>
<keyword evidence="2" id="KW-1133">Transmembrane helix</keyword>
<reference evidence="3 4" key="1">
    <citation type="journal article" date="2021" name="Sci. Rep.">
        <title>The genome of the diatom Chaetoceros tenuissimus carries an ancient integrated fragment of an extant virus.</title>
        <authorList>
            <person name="Hongo Y."/>
            <person name="Kimura K."/>
            <person name="Takaki Y."/>
            <person name="Yoshida Y."/>
            <person name="Baba S."/>
            <person name="Kobayashi G."/>
            <person name="Nagasaki K."/>
            <person name="Hano T."/>
            <person name="Tomaru Y."/>
        </authorList>
    </citation>
    <scope>NUCLEOTIDE SEQUENCE [LARGE SCALE GENOMIC DNA]</scope>
    <source>
        <strain evidence="3 4">NIES-3715</strain>
    </source>
</reference>
<feature type="transmembrane region" description="Helical" evidence="2">
    <location>
        <begin position="330"/>
        <end position="351"/>
    </location>
</feature>
<evidence type="ECO:0000256" key="1">
    <source>
        <dbReference type="SAM" id="MobiDB-lite"/>
    </source>
</evidence>
<name>A0AAD3CJQ2_9STRA</name>
<keyword evidence="2" id="KW-0472">Membrane</keyword>
<dbReference type="Proteomes" id="UP001054902">
    <property type="component" value="Unassembled WGS sequence"/>
</dbReference>
<evidence type="ECO:0000313" key="3">
    <source>
        <dbReference type="EMBL" id="GFH47168.1"/>
    </source>
</evidence>
<feature type="compositionally biased region" description="Acidic residues" evidence="1">
    <location>
        <begin position="91"/>
        <end position="102"/>
    </location>
</feature>
<evidence type="ECO:0000313" key="4">
    <source>
        <dbReference type="Proteomes" id="UP001054902"/>
    </source>
</evidence>
<evidence type="ECO:0000256" key="2">
    <source>
        <dbReference type="SAM" id="Phobius"/>
    </source>
</evidence>
<sequence>MTMNPDEKTTLFGKGPSRSKRGFFSLSTKKFVRIGDDKQQGKEDIIQHTLHHSVPSDEISTASSEYTMESFLPHEKFHSERKKIQWKENPIIEEEDDEEEEGDTKTQSNHVSRRVTFAVNDDMNNHEDNISPKRRLSSAFDKAKSMRVTVSNFGKIFVNHLFGTETEEEKKRQMRMSKFILVVDDAFHEEEDEEEQASVAVETANQGLLAEFIDEVKAAESALWFLWKFPENKTQDPNTYLQAATEVIALTLALSWILTIIFNPSVIANNPLLDRLEYNNVCVGWDTFPANIVGVVGTSIGVHLGLRFVHLNASRTKLLGDKLSERSKTYGLISSKAFALALVMMPIIFAVPPTISVFAHSLPFLFFIVASAAVLLGRFIMFQDELSQTRAIYICIFSFVSFVYPAVLLCEYRYYDVYGEKSPWPGMLTMTIDYSWFALLSLMPIMLPKDIVLLRDYKLGYRPKQF</sequence>
<keyword evidence="2" id="KW-0812">Transmembrane</keyword>
<organism evidence="3 4">
    <name type="scientific">Chaetoceros tenuissimus</name>
    <dbReference type="NCBI Taxonomy" id="426638"/>
    <lineage>
        <taxon>Eukaryota</taxon>
        <taxon>Sar</taxon>
        <taxon>Stramenopiles</taxon>
        <taxon>Ochrophyta</taxon>
        <taxon>Bacillariophyta</taxon>
        <taxon>Coscinodiscophyceae</taxon>
        <taxon>Chaetocerotophycidae</taxon>
        <taxon>Chaetocerotales</taxon>
        <taxon>Chaetocerotaceae</taxon>
        <taxon>Chaetoceros</taxon>
    </lineage>
</organism>
<accession>A0AAD3CJQ2</accession>
<keyword evidence="4" id="KW-1185">Reference proteome</keyword>
<feature type="region of interest" description="Disordered" evidence="1">
    <location>
        <begin position="1"/>
        <end position="22"/>
    </location>
</feature>
<feature type="transmembrane region" description="Helical" evidence="2">
    <location>
        <begin position="288"/>
        <end position="309"/>
    </location>
</feature>
<feature type="transmembrane region" description="Helical" evidence="2">
    <location>
        <begin position="391"/>
        <end position="414"/>
    </location>
</feature>
<comment type="caution">
    <text evidence="3">The sequence shown here is derived from an EMBL/GenBank/DDBJ whole genome shotgun (WGS) entry which is preliminary data.</text>
</comment>
<gene>
    <name evidence="3" type="ORF">CTEN210_03643</name>
</gene>
<feature type="region of interest" description="Disordered" evidence="1">
    <location>
        <begin position="88"/>
        <end position="109"/>
    </location>
</feature>
<dbReference type="AlphaFoldDB" id="A0AAD3CJQ2"/>